<gene>
    <name evidence="7" type="primary">RTF1_1</name>
    <name evidence="7" type="ORF">IWQ60_010368</name>
</gene>
<feature type="compositionally biased region" description="Basic and acidic residues" evidence="5">
    <location>
        <begin position="79"/>
        <end position="120"/>
    </location>
</feature>
<comment type="caution">
    <text evidence="7">The sequence shown here is derived from an EMBL/GenBank/DDBJ whole genome shotgun (WGS) entry which is preliminary data.</text>
</comment>
<evidence type="ECO:0000313" key="7">
    <source>
        <dbReference type="EMBL" id="KAJ1910980.1"/>
    </source>
</evidence>
<name>A0A9W7ZR04_9FUNG</name>
<accession>A0A9W7ZR04</accession>
<feature type="region of interest" description="Disordered" evidence="5">
    <location>
        <begin position="1"/>
        <end position="230"/>
    </location>
</feature>
<dbReference type="SMART" id="SM00719">
    <property type="entry name" value="Plus3"/>
    <property type="match status" value="1"/>
</dbReference>
<keyword evidence="3" id="KW-0804">Transcription</keyword>
<dbReference type="OrthoDB" id="166375at2759"/>
<evidence type="ECO:0000256" key="3">
    <source>
        <dbReference type="ARBA" id="ARBA00023163"/>
    </source>
</evidence>
<dbReference type="EMBL" id="JANBPT010000983">
    <property type="protein sequence ID" value="KAJ1910980.1"/>
    <property type="molecule type" value="Genomic_DNA"/>
</dbReference>
<reference evidence="7" key="1">
    <citation type="submission" date="2022-07" db="EMBL/GenBank/DDBJ databases">
        <title>Phylogenomic reconstructions and comparative analyses of Kickxellomycotina fungi.</title>
        <authorList>
            <person name="Reynolds N.K."/>
            <person name="Stajich J.E."/>
            <person name="Barry K."/>
            <person name="Grigoriev I.V."/>
            <person name="Crous P."/>
            <person name="Smith M.E."/>
        </authorList>
    </citation>
    <scope>NUCLEOTIDE SEQUENCE</scope>
    <source>
        <strain evidence="7">RSA 861</strain>
    </source>
</reference>
<keyword evidence="8" id="KW-1185">Reference proteome</keyword>
<dbReference type="AlphaFoldDB" id="A0A9W7ZR04"/>
<feature type="domain" description="Plus3" evidence="6">
    <location>
        <begin position="237"/>
        <end position="369"/>
    </location>
</feature>
<feature type="compositionally biased region" description="Basic and acidic residues" evidence="5">
    <location>
        <begin position="454"/>
        <end position="469"/>
    </location>
</feature>
<comment type="subcellular location">
    <subcellularLocation>
        <location evidence="1">Nucleus</location>
    </subcellularLocation>
</comment>
<dbReference type="PANTHER" id="PTHR13115:SF8">
    <property type="entry name" value="RNA POLYMERASE-ASSOCIATED PROTEIN RTF1 HOMOLOG"/>
    <property type="match status" value="1"/>
</dbReference>
<protein>
    <submittedName>
        <fullName evidence="7">RNA polymerase-associated protein rtf1</fullName>
    </submittedName>
</protein>
<proteinExistence type="predicted"/>
<feature type="region of interest" description="Disordered" evidence="5">
    <location>
        <begin position="447"/>
        <end position="481"/>
    </location>
</feature>
<dbReference type="Gene3D" id="3.90.70.200">
    <property type="entry name" value="Plus-3 domain"/>
    <property type="match status" value="1"/>
</dbReference>
<feature type="compositionally biased region" description="Basic and acidic residues" evidence="5">
    <location>
        <begin position="212"/>
        <end position="228"/>
    </location>
</feature>
<organism evidence="7 8">
    <name type="scientific">Tieghemiomyces parasiticus</name>
    <dbReference type="NCBI Taxonomy" id="78921"/>
    <lineage>
        <taxon>Eukaryota</taxon>
        <taxon>Fungi</taxon>
        <taxon>Fungi incertae sedis</taxon>
        <taxon>Zoopagomycota</taxon>
        <taxon>Kickxellomycotina</taxon>
        <taxon>Dimargaritomycetes</taxon>
        <taxon>Dimargaritales</taxon>
        <taxon>Dimargaritaceae</taxon>
        <taxon>Tieghemiomyces</taxon>
    </lineage>
</organism>
<dbReference type="Proteomes" id="UP001150569">
    <property type="component" value="Unassembled WGS sequence"/>
</dbReference>
<feature type="compositionally biased region" description="Basic and acidic residues" evidence="5">
    <location>
        <begin position="153"/>
        <end position="171"/>
    </location>
</feature>
<keyword evidence="4" id="KW-0539">Nucleus</keyword>
<dbReference type="Pfam" id="PF03126">
    <property type="entry name" value="Plus-3"/>
    <property type="match status" value="1"/>
</dbReference>
<dbReference type="PROSITE" id="PS51360">
    <property type="entry name" value="PLUS3"/>
    <property type="match status" value="1"/>
</dbReference>
<dbReference type="GO" id="GO:1990269">
    <property type="term" value="F:RNA polymerase II C-terminal domain phosphoserine binding"/>
    <property type="evidence" value="ECO:0007669"/>
    <property type="project" value="TreeGrafter"/>
</dbReference>
<evidence type="ECO:0000313" key="8">
    <source>
        <dbReference type="Proteomes" id="UP001150569"/>
    </source>
</evidence>
<sequence>MSDDLNDEILALYDGDSAEPQASRHQHRNVAMTDSELDLSDDDAPPPSHRRTGAAHDDHMDVDNADNVDGYGPDLMGDEADRRRLLAMPEIEREHILSERAERRQKLQERAEVRRKLREGQHHHRPGADDDEDEEDGGRARRSGRSAALTSRGLEKSRGLSELKRRREEHGHRRRRAASPTYSDQSSDGYGARTDRTRRRGSYSDSYDSSDGSERESRSRSRRHREDIAGADAEAIPATLEELNSILLTRRRLERWVHSPFFDATVVGCVVRLGLGQDKDRRPVYRACEVTAVGTVDRPYQIETAFTDKRLILQHGDSVRAFPMSNISNAPLTPQEYERLVSTLRTQDRPPITADQVARKRQDLDAAERYVLTDQEVQSMIQLRQRLSGAPTNLVARKESLTRQREEAEQNERWDDVRQLDEDITKLGTAITRASYTNENLTRLAEVNQRNRRLNQEEGRRAEERRKGDGTTAGGSGATDPAKLRSLLATEPTHPALNADDVVAMLTNLDGLTSLNNAKTIKVQADQIRQAVESVSEEALRVGRATPLTAYDKLWANIDIDMGINLPDLYTV</sequence>
<dbReference type="PANTHER" id="PTHR13115">
    <property type="entry name" value="RNA POLYMERASE-ASSOCIATED PROTEIN RTF1 HOMOLOG"/>
    <property type="match status" value="1"/>
</dbReference>
<evidence type="ECO:0000256" key="1">
    <source>
        <dbReference type="ARBA" id="ARBA00004123"/>
    </source>
</evidence>
<keyword evidence="2" id="KW-0805">Transcription regulation</keyword>
<evidence type="ECO:0000256" key="4">
    <source>
        <dbReference type="ARBA" id="ARBA00023242"/>
    </source>
</evidence>
<dbReference type="SUPFAM" id="SSF159042">
    <property type="entry name" value="Plus3-like"/>
    <property type="match status" value="1"/>
</dbReference>
<feature type="compositionally biased region" description="Acidic residues" evidence="5">
    <location>
        <begin position="35"/>
        <end position="44"/>
    </location>
</feature>
<evidence type="ECO:0000259" key="6">
    <source>
        <dbReference type="PROSITE" id="PS51360"/>
    </source>
</evidence>
<dbReference type="InterPro" id="IPR036128">
    <property type="entry name" value="Plus3-like_sf"/>
</dbReference>
<dbReference type="GO" id="GO:0003677">
    <property type="term" value="F:DNA binding"/>
    <property type="evidence" value="ECO:0007669"/>
    <property type="project" value="InterPro"/>
</dbReference>
<dbReference type="GO" id="GO:0016593">
    <property type="term" value="C:Cdc73/Paf1 complex"/>
    <property type="evidence" value="ECO:0007669"/>
    <property type="project" value="TreeGrafter"/>
</dbReference>
<dbReference type="InterPro" id="IPR004343">
    <property type="entry name" value="Plus-3_dom"/>
</dbReference>
<evidence type="ECO:0000256" key="5">
    <source>
        <dbReference type="SAM" id="MobiDB-lite"/>
    </source>
</evidence>
<evidence type="ECO:0000256" key="2">
    <source>
        <dbReference type="ARBA" id="ARBA00023015"/>
    </source>
</evidence>